<dbReference type="Pfam" id="PF04239">
    <property type="entry name" value="DUF421"/>
    <property type="match status" value="1"/>
</dbReference>
<evidence type="ECO:0000259" key="8">
    <source>
        <dbReference type="Pfam" id="PF04239"/>
    </source>
</evidence>
<feature type="transmembrane region" description="Helical" evidence="7">
    <location>
        <begin position="45"/>
        <end position="65"/>
    </location>
</feature>
<protein>
    <submittedName>
        <fullName evidence="9">DUF421 domain-containing protein</fullName>
    </submittedName>
</protein>
<dbReference type="Proteomes" id="UP001199916">
    <property type="component" value="Unassembled WGS sequence"/>
</dbReference>
<proteinExistence type="inferred from homology"/>
<dbReference type="PANTHER" id="PTHR34582">
    <property type="entry name" value="UPF0702 TRANSMEMBRANE PROTEIN YCAP"/>
    <property type="match status" value="1"/>
</dbReference>
<evidence type="ECO:0000256" key="3">
    <source>
        <dbReference type="ARBA" id="ARBA00022475"/>
    </source>
</evidence>
<evidence type="ECO:0000256" key="1">
    <source>
        <dbReference type="ARBA" id="ARBA00004651"/>
    </source>
</evidence>
<evidence type="ECO:0000256" key="2">
    <source>
        <dbReference type="ARBA" id="ARBA00006448"/>
    </source>
</evidence>
<keyword evidence="3" id="KW-1003">Cell membrane</keyword>
<comment type="caution">
    <text evidence="9">The sequence shown here is derived from an EMBL/GenBank/DDBJ whole genome shotgun (WGS) entry which is preliminary data.</text>
</comment>
<feature type="domain" description="YetF C-terminal" evidence="8">
    <location>
        <begin position="66"/>
        <end position="135"/>
    </location>
</feature>
<comment type="subcellular location">
    <subcellularLocation>
        <location evidence="1">Cell membrane</location>
        <topology evidence="1">Multi-pass membrane protein</topology>
    </subcellularLocation>
</comment>
<evidence type="ECO:0000256" key="7">
    <source>
        <dbReference type="SAM" id="Phobius"/>
    </source>
</evidence>
<dbReference type="InterPro" id="IPR007353">
    <property type="entry name" value="DUF421"/>
</dbReference>
<evidence type="ECO:0000313" key="10">
    <source>
        <dbReference type="Proteomes" id="UP001199916"/>
    </source>
</evidence>
<sequence>MSVGFCLLRILGKKTVSEMTGLELITMLSMASVTGHAVSEDGLGRTIITLCLFVALLITIQYLAIKFNFIENIIIGKATPVIKEGQLDPVNLKRLRMSVDQLEARMREKGISSMEDIKWGTIEISGELGYELTSKSKPLTVEELEKLLAQYGLVKPSKAKPKNDLFQEVFQYHEPDKKEADSIHLE</sequence>
<evidence type="ECO:0000313" key="9">
    <source>
        <dbReference type="EMBL" id="MCE5173540.1"/>
    </source>
</evidence>
<evidence type="ECO:0000256" key="4">
    <source>
        <dbReference type="ARBA" id="ARBA00022692"/>
    </source>
</evidence>
<reference evidence="9 10" key="1">
    <citation type="submission" date="2021-11" db="EMBL/GenBank/DDBJ databases">
        <title>Draft genome sequence of Paenibacillus profundus YoMME, a new Gram-positive bacteria with exoelectrogenic properties.</title>
        <authorList>
            <person name="Hubenova Y."/>
            <person name="Hubenova E."/>
            <person name="Manasiev Y."/>
            <person name="Peykov S."/>
            <person name="Mitov M."/>
        </authorList>
    </citation>
    <scope>NUCLEOTIDE SEQUENCE [LARGE SCALE GENOMIC DNA]</scope>
    <source>
        <strain evidence="9 10">YoMME</strain>
    </source>
</reference>
<comment type="similarity">
    <text evidence="2">Belongs to the UPF0702 family.</text>
</comment>
<dbReference type="InterPro" id="IPR023090">
    <property type="entry name" value="UPF0702_alpha/beta_dom_sf"/>
</dbReference>
<evidence type="ECO:0000256" key="6">
    <source>
        <dbReference type="ARBA" id="ARBA00023136"/>
    </source>
</evidence>
<gene>
    <name evidence="9" type="ORF">LQV63_30385</name>
</gene>
<keyword evidence="10" id="KW-1185">Reference proteome</keyword>
<evidence type="ECO:0000256" key="5">
    <source>
        <dbReference type="ARBA" id="ARBA00022989"/>
    </source>
</evidence>
<accession>A0ABS8YNZ5</accession>
<name>A0ABS8YNZ5_9BACL</name>
<organism evidence="9 10">
    <name type="scientific">Paenibacillus profundus</name>
    <dbReference type="NCBI Taxonomy" id="1173085"/>
    <lineage>
        <taxon>Bacteria</taxon>
        <taxon>Bacillati</taxon>
        <taxon>Bacillota</taxon>
        <taxon>Bacilli</taxon>
        <taxon>Bacillales</taxon>
        <taxon>Paenibacillaceae</taxon>
        <taxon>Paenibacillus</taxon>
    </lineage>
</organism>
<dbReference type="EMBL" id="JAJNBZ010000057">
    <property type="protein sequence ID" value="MCE5173540.1"/>
    <property type="molecule type" value="Genomic_DNA"/>
</dbReference>
<dbReference type="PANTHER" id="PTHR34582:SF2">
    <property type="entry name" value="UPF0702 TRANSMEMBRANE PROTEIN YDFR"/>
    <property type="match status" value="1"/>
</dbReference>
<keyword evidence="5 7" id="KW-1133">Transmembrane helix</keyword>
<keyword evidence="4 7" id="KW-0812">Transmembrane</keyword>
<dbReference type="Gene3D" id="3.30.240.20">
    <property type="entry name" value="bsu07140 like domains"/>
    <property type="match status" value="1"/>
</dbReference>
<keyword evidence="6 7" id="KW-0472">Membrane</keyword>
<feature type="transmembrane region" description="Helical" evidence="7">
    <location>
        <begin position="21"/>
        <end position="39"/>
    </location>
</feature>